<sequence>MFRERGLQYAEKPTFSHFKDLLFLKPLMIPGTESRIDHPTSSEVHEEDVTTEDDLKIIYIKDEPSPDVMSLHAGETPESVDFIQSDDESQITQDELSQNVVMESAHQSQEFEGSHMAFAKSLVPYLAQVPYSRQKSLRMTLTNIIFCYIENVRGQAPKASPELLRYISSSSFQQPP</sequence>
<protein>
    <submittedName>
        <fullName evidence="1">Uncharacterized protein</fullName>
    </submittedName>
</protein>
<keyword evidence="2" id="KW-1185">Reference proteome</keyword>
<proteinExistence type="predicted"/>
<dbReference type="AlphaFoldDB" id="A0A2G9QFE5"/>
<gene>
    <name evidence="1" type="ORF">AB205_0001120</name>
</gene>
<evidence type="ECO:0000313" key="1">
    <source>
        <dbReference type="EMBL" id="PIO14342.1"/>
    </source>
</evidence>
<dbReference type="EMBL" id="KZ016265">
    <property type="protein sequence ID" value="PIO14342.1"/>
    <property type="molecule type" value="Genomic_DNA"/>
</dbReference>
<organism evidence="1 2">
    <name type="scientific">Aquarana catesbeiana</name>
    <name type="common">American bullfrog</name>
    <name type="synonym">Rana catesbeiana</name>
    <dbReference type="NCBI Taxonomy" id="8400"/>
    <lineage>
        <taxon>Eukaryota</taxon>
        <taxon>Metazoa</taxon>
        <taxon>Chordata</taxon>
        <taxon>Craniata</taxon>
        <taxon>Vertebrata</taxon>
        <taxon>Euteleostomi</taxon>
        <taxon>Amphibia</taxon>
        <taxon>Batrachia</taxon>
        <taxon>Anura</taxon>
        <taxon>Neobatrachia</taxon>
        <taxon>Ranoidea</taxon>
        <taxon>Ranidae</taxon>
        <taxon>Aquarana</taxon>
    </lineage>
</organism>
<evidence type="ECO:0000313" key="2">
    <source>
        <dbReference type="Proteomes" id="UP000228934"/>
    </source>
</evidence>
<reference evidence="2" key="1">
    <citation type="journal article" date="2017" name="Nat. Commun.">
        <title>The North American bullfrog draft genome provides insight into hormonal regulation of long noncoding RNA.</title>
        <authorList>
            <person name="Hammond S.A."/>
            <person name="Warren R.L."/>
            <person name="Vandervalk B.P."/>
            <person name="Kucuk E."/>
            <person name="Khan H."/>
            <person name="Gibb E.A."/>
            <person name="Pandoh P."/>
            <person name="Kirk H."/>
            <person name="Zhao Y."/>
            <person name="Jones M."/>
            <person name="Mungall A.J."/>
            <person name="Coope R."/>
            <person name="Pleasance S."/>
            <person name="Moore R.A."/>
            <person name="Holt R.A."/>
            <person name="Round J.M."/>
            <person name="Ohora S."/>
            <person name="Walle B.V."/>
            <person name="Veldhoen N."/>
            <person name="Helbing C.C."/>
            <person name="Birol I."/>
        </authorList>
    </citation>
    <scope>NUCLEOTIDE SEQUENCE [LARGE SCALE GENOMIC DNA]</scope>
</reference>
<name>A0A2G9QFE5_AQUCT</name>
<accession>A0A2G9QFE5</accession>
<dbReference type="Proteomes" id="UP000228934">
    <property type="component" value="Unassembled WGS sequence"/>
</dbReference>